<keyword evidence="3" id="KW-1185">Reference proteome</keyword>
<dbReference type="EMBL" id="JARKHS020018659">
    <property type="protein sequence ID" value="KAK8772220.1"/>
    <property type="molecule type" value="Genomic_DNA"/>
</dbReference>
<feature type="compositionally biased region" description="Basic and acidic residues" evidence="1">
    <location>
        <begin position="198"/>
        <end position="208"/>
    </location>
</feature>
<reference evidence="2 3" key="1">
    <citation type="journal article" date="2023" name="Arcadia Sci">
        <title>De novo assembly of a long-read Amblyomma americanum tick genome.</title>
        <authorList>
            <person name="Chou S."/>
            <person name="Poskanzer K.E."/>
            <person name="Rollins M."/>
            <person name="Thuy-Boun P.S."/>
        </authorList>
    </citation>
    <scope>NUCLEOTIDE SEQUENCE [LARGE SCALE GENOMIC DNA]</scope>
    <source>
        <strain evidence="2">F_SG_1</strain>
        <tissue evidence="2">Salivary glands</tissue>
    </source>
</reference>
<sequence length="282" mass="30958">MDRSSNSAKPYRTKWAFYRSLTFLKDVVLPRKPRNSSLHLEGGPMRMQSMGGALCGGGGGMQAGLDSRSMDMNPSFGFARERRFHEAPHFHHHDGLKLENSSSSSSSQNHRNSLTHNHLHNDDGSHHHDGGGGPVALLDGAAGHQENNNGTSSQQTPQQADQDVTVIGAGADVEDLELSQSSNSLVLSPEVTLEEPSSSERRIFPPEDDGFHQEIRQTYTFPGERYGDLQRGDHVDSFTCYIGTELRRIPDEETVGALKLQILKLIFDAQATTATYSAHPPQ</sequence>
<dbReference type="AlphaFoldDB" id="A0AAQ4EC40"/>
<evidence type="ECO:0000313" key="2">
    <source>
        <dbReference type="EMBL" id="KAK8772220.1"/>
    </source>
</evidence>
<feature type="region of interest" description="Disordered" evidence="1">
    <location>
        <begin position="187"/>
        <end position="208"/>
    </location>
</feature>
<organism evidence="2 3">
    <name type="scientific">Amblyomma americanum</name>
    <name type="common">Lone star tick</name>
    <dbReference type="NCBI Taxonomy" id="6943"/>
    <lineage>
        <taxon>Eukaryota</taxon>
        <taxon>Metazoa</taxon>
        <taxon>Ecdysozoa</taxon>
        <taxon>Arthropoda</taxon>
        <taxon>Chelicerata</taxon>
        <taxon>Arachnida</taxon>
        <taxon>Acari</taxon>
        <taxon>Parasitiformes</taxon>
        <taxon>Ixodida</taxon>
        <taxon>Ixodoidea</taxon>
        <taxon>Ixodidae</taxon>
        <taxon>Amblyomminae</taxon>
        <taxon>Amblyomma</taxon>
    </lineage>
</organism>
<gene>
    <name evidence="2" type="ORF">V5799_024533</name>
</gene>
<feature type="compositionally biased region" description="Polar residues" evidence="1">
    <location>
        <begin position="145"/>
        <end position="161"/>
    </location>
</feature>
<dbReference type="Proteomes" id="UP001321473">
    <property type="component" value="Unassembled WGS sequence"/>
</dbReference>
<name>A0AAQ4EC40_AMBAM</name>
<comment type="caution">
    <text evidence="2">The sequence shown here is derived from an EMBL/GenBank/DDBJ whole genome shotgun (WGS) entry which is preliminary data.</text>
</comment>
<accession>A0AAQ4EC40</accession>
<proteinExistence type="predicted"/>
<protein>
    <submittedName>
        <fullName evidence="2">Uncharacterized protein</fullName>
    </submittedName>
</protein>
<evidence type="ECO:0000313" key="3">
    <source>
        <dbReference type="Proteomes" id="UP001321473"/>
    </source>
</evidence>
<feature type="compositionally biased region" description="Basic and acidic residues" evidence="1">
    <location>
        <begin position="119"/>
        <end position="130"/>
    </location>
</feature>
<feature type="region of interest" description="Disordered" evidence="1">
    <location>
        <begin position="94"/>
        <end position="161"/>
    </location>
</feature>
<evidence type="ECO:0000256" key="1">
    <source>
        <dbReference type="SAM" id="MobiDB-lite"/>
    </source>
</evidence>